<accession>A0ABR2IZU4</accession>
<feature type="compositionally biased region" description="Basic residues" evidence="1">
    <location>
        <begin position="503"/>
        <end position="518"/>
    </location>
</feature>
<keyword evidence="3" id="KW-1185">Reference proteome</keyword>
<dbReference type="EMBL" id="JAPFFF010000014">
    <property type="protein sequence ID" value="KAK8871183.1"/>
    <property type="molecule type" value="Genomic_DNA"/>
</dbReference>
<evidence type="ECO:0000256" key="1">
    <source>
        <dbReference type="SAM" id="MobiDB-lite"/>
    </source>
</evidence>
<protein>
    <submittedName>
        <fullName evidence="2">Uncharacterized protein</fullName>
    </submittedName>
</protein>
<feature type="region of interest" description="Disordered" evidence="1">
    <location>
        <begin position="468"/>
        <end position="488"/>
    </location>
</feature>
<evidence type="ECO:0000313" key="3">
    <source>
        <dbReference type="Proteomes" id="UP001470230"/>
    </source>
</evidence>
<proteinExistence type="predicted"/>
<feature type="region of interest" description="Disordered" evidence="1">
    <location>
        <begin position="503"/>
        <end position="531"/>
    </location>
</feature>
<reference evidence="2 3" key="1">
    <citation type="submission" date="2024-04" db="EMBL/GenBank/DDBJ databases">
        <title>Tritrichomonas musculus Genome.</title>
        <authorList>
            <person name="Alves-Ferreira E."/>
            <person name="Grigg M."/>
            <person name="Lorenzi H."/>
            <person name="Galac M."/>
        </authorList>
    </citation>
    <scope>NUCLEOTIDE SEQUENCE [LARGE SCALE GENOMIC DNA]</scope>
    <source>
        <strain evidence="2 3">EAF2021</strain>
    </source>
</reference>
<sequence>MKNYTKSQTEMVKNNSKKADSRVNSLIAHGLVTDNIINKNDIINEIYSIWNKENKFFLKKLKSNSMKEEELEDEKKRLNILIKNFEDTKKCTSFYKEFTKIPENKKDDLQFLIKSIQTLENDITPKDEITKPYLLQKIINESVSDDAKRIQLLDLYFRRSEELSYTLQRKIIDIEHSQYMSHHLDEQNYSNVHDLIDAYRISKSENEALRVEESSIFSDAILKRRHFSQFSNEVAENSVSIFQADFKTNLNILNWNKNPKCKYLSSKEISFDDIVNDPLFLLSPADYSNEFSDVSCENAVKGLISPQTSLSKKLESYKIVLKDFQNTYSQVEKDLTKIRVIKFSKNNQTKGHMEKLWDINDKLFVQLQKYQDYIDKSSVFHHGMFEDISKMISSREEEAKKWYITYYKYTNLIKDHSYISFLQSQNAQLTLSLFCVCLSFASKCIENSQKDIIGDYLGSQFESLFPKPPVVDEPPAQEDAENASKSSQPATLFDLLALKMKKKASSPIRPKSRHKIHKSEKNSSSTSQVMPDEEALVSSILNEASDFSVSQQPPPPFVLTKQESLILASKCIKYVGFLKNINRSPYDLIKKLSIHILSNSRVRLAQFFQDFGDEFFANNHLIYELALPYLVVDKQSIAIQTDPPILKDVENQTMDHKAVKEMMQPPKKKK</sequence>
<comment type="caution">
    <text evidence="2">The sequence shown here is derived from an EMBL/GenBank/DDBJ whole genome shotgun (WGS) entry which is preliminary data.</text>
</comment>
<dbReference type="Proteomes" id="UP001470230">
    <property type="component" value="Unassembled WGS sequence"/>
</dbReference>
<organism evidence="2 3">
    <name type="scientific">Tritrichomonas musculus</name>
    <dbReference type="NCBI Taxonomy" id="1915356"/>
    <lineage>
        <taxon>Eukaryota</taxon>
        <taxon>Metamonada</taxon>
        <taxon>Parabasalia</taxon>
        <taxon>Tritrichomonadida</taxon>
        <taxon>Tritrichomonadidae</taxon>
        <taxon>Tritrichomonas</taxon>
    </lineage>
</organism>
<evidence type="ECO:0000313" key="2">
    <source>
        <dbReference type="EMBL" id="KAK8871183.1"/>
    </source>
</evidence>
<name>A0ABR2IZU4_9EUKA</name>
<gene>
    <name evidence="2" type="ORF">M9Y10_009096</name>
</gene>